<keyword evidence="2" id="KW-0560">Oxidoreductase</keyword>
<dbReference type="CDD" id="cd05233">
    <property type="entry name" value="SDR_c"/>
    <property type="match status" value="1"/>
</dbReference>
<dbReference type="SMART" id="SM00822">
    <property type="entry name" value="PKS_KR"/>
    <property type="match status" value="1"/>
</dbReference>
<dbReference type="SUPFAM" id="SSF51735">
    <property type="entry name" value="NAD(P)-binding Rossmann-fold domains"/>
    <property type="match status" value="1"/>
</dbReference>
<comment type="caution">
    <text evidence="5">The sequence shown here is derived from an EMBL/GenBank/DDBJ whole genome shotgun (WGS) entry which is preliminary data.</text>
</comment>
<protein>
    <submittedName>
        <fullName evidence="5">SDR family oxidoreductase</fullName>
    </submittedName>
</protein>
<accession>A0A437M7W4</accession>
<dbReference type="EMBL" id="SACN01000001">
    <property type="protein sequence ID" value="RVT93625.1"/>
    <property type="molecule type" value="Genomic_DNA"/>
</dbReference>
<dbReference type="GO" id="GO:0016491">
    <property type="term" value="F:oxidoreductase activity"/>
    <property type="evidence" value="ECO:0007669"/>
    <property type="project" value="UniProtKB-KW"/>
</dbReference>
<dbReference type="PANTHER" id="PTHR43639">
    <property type="entry name" value="OXIDOREDUCTASE, SHORT-CHAIN DEHYDROGENASE/REDUCTASE FAMILY (AFU_ORTHOLOGUE AFUA_5G02870)"/>
    <property type="match status" value="1"/>
</dbReference>
<keyword evidence="6" id="KW-1185">Reference proteome</keyword>
<evidence type="ECO:0000256" key="3">
    <source>
        <dbReference type="SAM" id="MobiDB-lite"/>
    </source>
</evidence>
<comment type="similarity">
    <text evidence="1">Belongs to the short-chain dehydrogenases/reductases (SDR) family.</text>
</comment>
<feature type="region of interest" description="Disordered" evidence="3">
    <location>
        <begin position="1"/>
        <end position="23"/>
    </location>
</feature>
<dbReference type="InterPro" id="IPR057326">
    <property type="entry name" value="KR_dom"/>
</dbReference>
<evidence type="ECO:0000256" key="2">
    <source>
        <dbReference type="ARBA" id="ARBA00023002"/>
    </source>
</evidence>
<dbReference type="Gene3D" id="3.40.50.720">
    <property type="entry name" value="NAD(P)-binding Rossmann-like Domain"/>
    <property type="match status" value="1"/>
</dbReference>
<dbReference type="FunFam" id="3.40.50.720:FF:000084">
    <property type="entry name" value="Short-chain dehydrogenase reductase"/>
    <property type="match status" value="1"/>
</dbReference>
<dbReference type="OrthoDB" id="9789398at2"/>
<dbReference type="Pfam" id="PF13561">
    <property type="entry name" value="adh_short_C2"/>
    <property type="match status" value="1"/>
</dbReference>
<gene>
    <name evidence="5" type="ORF">EOD43_07090</name>
</gene>
<feature type="domain" description="Ketoreductase" evidence="4">
    <location>
        <begin position="39"/>
        <end position="222"/>
    </location>
</feature>
<proteinExistence type="inferred from homology"/>
<dbReference type="PANTHER" id="PTHR43639:SF1">
    <property type="entry name" value="SHORT-CHAIN DEHYDROGENASE_REDUCTASE FAMILY PROTEIN"/>
    <property type="match status" value="1"/>
</dbReference>
<evidence type="ECO:0000313" key="5">
    <source>
        <dbReference type="EMBL" id="RVT93625.1"/>
    </source>
</evidence>
<sequence>MAQRDGHDDQRRRRKVDDAMSAKKKAAQAANMKHYLDGRVVLVTGGGSGLGRGICFACADAGARIVILSPGDNGGVTEAAIREKGGHAIWVKGDVSRIEDVTEAVERSIAVFGKLDAVVHNAISRGGGTLAEVQDIDEDLWRGGVAVSLRGAYNLAVAARPHLKRGRGRFVLFTSPAGMEGSVRMPAYAAVKGALRGFAKSLAVEWGPDGISVSVVSPLALSEGLEKAFAIDPGLKARMDKVVPLGRVGDPTTDVAPVVAFLVGDGARYINGQTIIVDGGRYTTL</sequence>
<organism evidence="5 6">
    <name type="scientific">Sphingomonas crocodyli</name>
    <dbReference type="NCBI Taxonomy" id="1979270"/>
    <lineage>
        <taxon>Bacteria</taxon>
        <taxon>Pseudomonadati</taxon>
        <taxon>Pseudomonadota</taxon>
        <taxon>Alphaproteobacteria</taxon>
        <taxon>Sphingomonadales</taxon>
        <taxon>Sphingomonadaceae</taxon>
        <taxon>Sphingomonas</taxon>
    </lineage>
</organism>
<feature type="compositionally biased region" description="Basic and acidic residues" evidence="3">
    <location>
        <begin position="1"/>
        <end position="21"/>
    </location>
</feature>
<name>A0A437M7W4_9SPHN</name>
<dbReference type="Proteomes" id="UP000282971">
    <property type="component" value="Unassembled WGS sequence"/>
</dbReference>
<dbReference type="AlphaFoldDB" id="A0A437M7W4"/>
<dbReference type="PRINTS" id="PR00081">
    <property type="entry name" value="GDHRDH"/>
</dbReference>
<dbReference type="InterPro" id="IPR036291">
    <property type="entry name" value="NAD(P)-bd_dom_sf"/>
</dbReference>
<reference evidence="5 6" key="1">
    <citation type="submission" date="2019-01" db="EMBL/GenBank/DDBJ databases">
        <authorList>
            <person name="Chen W.-M."/>
        </authorList>
    </citation>
    <scope>NUCLEOTIDE SEQUENCE [LARGE SCALE GENOMIC DNA]</scope>
    <source>
        <strain evidence="5 6">CCP-7</strain>
    </source>
</reference>
<dbReference type="InterPro" id="IPR002347">
    <property type="entry name" value="SDR_fam"/>
</dbReference>
<evidence type="ECO:0000313" key="6">
    <source>
        <dbReference type="Proteomes" id="UP000282971"/>
    </source>
</evidence>
<evidence type="ECO:0000256" key="1">
    <source>
        <dbReference type="ARBA" id="ARBA00006484"/>
    </source>
</evidence>
<evidence type="ECO:0000259" key="4">
    <source>
        <dbReference type="SMART" id="SM00822"/>
    </source>
</evidence>